<gene>
    <name evidence="11" type="primary">argS</name>
    <name evidence="15" type="ORF">A3I42_02890</name>
</gene>
<keyword evidence="7 11" id="KW-0067">ATP-binding</keyword>
<keyword evidence="6 11" id="KW-0547">Nucleotide-binding</keyword>
<dbReference type="HAMAP" id="MF_00123">
    <property type="entry name" value="Arg_tRNA_synth"/>
    <property type="match status" value="1"/>
</dbReference>
<evidence type="ECO:0000256" key="6">
    <source>
        <dbReference type="ARBA" id="ARBA00022741"/>
    </source>
</evidence>
<evidence type="ECO:0000256" key="3">
    <source>
        <dbReference type="ARBA" id="ARBA00011245"/>
    </source>
</evidence>
<dbReference type="Gene3D" id="1.10.730.10">
    <property type="entry name" value="Isoleucyl-tRNA Synthetase, Domain 1"/>
    <property type="match status" value="1"/>
</dbReference>
<proteinExistence type="inferred from homology"/>
<keyword evidence="4 11" id="KW-0963">Cytoplasm</keyword>
<feature type="domain" description="DALR anticodon binding" evidence="13">
    <location>
        <begin position="460"/>
        <end position="579"/>
    </location>
</feature>
<dbReference type="Proteomes" id="UP000178264">
    <property type="component" value="Unassembled WGS sequence"/>
</dbReference>
<dbReference type="InterPro" id="IPR008909">
    <property type="entry name" value="DALR_anticod-bd"/>
</dbReference>
<name>A0A1F7VB61_9BACT</name>
<dbReference type="PANTHER" id="PTHR11956">
    <property type="entry name" value="ARGINYL-TRNA SYNTHETASE"/>
    <property type="match status" value="1"/>
</dbReference>
<organism evidence="15 16">
    <name type="scientific">Candidatus Uhrbacteria bacterium RIFCSPLOWO2_02_FULL_49_11</name>
    <dbReference type="NCBI Taxonomy" id="1802409"/>
    <lineage>
        <taxon>Bacteria</taxon>
        <taxon>Candidatus Uhriibacteriota</taxon>
    </lineage>
</organism>
<dbReference type="InterPro" id="IPR035684">
    <property type="entry name" value="ArgRS_core"/>
</dbReference>
<dbReference type="InterPro" id="IPR005148">
    <property type="entry name" value="Arg-tRNA-synth_N"/>
</dbReference>
<dbReference type="SUPFAM" id="SSF55190">
    <property type="entry name" value="Arginyl-tRNA synthetase (ArgRS), N-terminal 'additional' domain"/>
    <property type="match status" value="1"/>
</dbReference>
<evidence type="ECO:0000313" key="15">
    <source>
        <dbReference type="EMBL" id="OGL87663.1"/>
    </source>
</evidence>
<evidence type="ECO:0000256" key="9">
    <source>
        <dbReference type="ARBA" id="ARBA00023146"/>
    </source>
</evidence>
<dbReference type="EC" id="6.1.1.19" evidence="11"/>
<sequence>MQPSPQNTIEESLRAIIPSLDAGIDPDSLAGLVAVPDSMMGDYATNLPLRLSKALKRPSADIAQEIAEKIKPSLHPMIEKIEIASSGYVNFFFSKTWLQSRLPLILDAGDDWGRTPVSPQKVLVEYSSPNIAKMMHVGHFRSTLIGHALDNILRHIGHDVVNDNHLGDWGTQFGKLLVAYKLWHTPRTDAPVSVPELEALYIRFHKELPFNPTLEEQARAETVKLQQGDPEAKKLWQEFCRISLAEFNRVYELFCIAFDYQHGESFYEPLLARVVQEALDKKVAVMSDGAVIIPLGQEGLPDYMIRKTDGGYLYSTSDLATIKWREDNLKPDLVLYVVGDQQILHFKQLFAAAHKMGYAQSTKLIHVPFGLILGEHGRKMSTREGEAVDAIHFINKSIELAKKIINEKNASLSPLEKEETAKRIAISALVYNDLSRDRESSVTFNWDAMMNFKGASAPYLLYTYVRINGIVRKIKTEHPEDLDAPSDHTLLREPDELLLLRTLVRFPDTLTQVTRDCRPHILVHYLEELANVFHASYDRLPVAQAETPIRRARLSLFQAVSHTMQIGMKLLGMQPVERM</sequence>
<dbReference type="GO" id="GO:0005524">
    <property type="term" value="F:ATP binding"/>
    <property type="evidence" value="ECO:0007669"/>
    <property type="project" value="UniProtKB-UniRule"/>
</dbReference>
<dbReference type="InterPro" id="IPR036695">
    <property type="entry name" value="Arg-tRNA-synth_N_sf"/>
</dbReference>
<dbReference type="Pfam" id="PF03485">
    <property type="entry name" value="Arg_tRNA_synt_N"/>
    <property type="match status" value="1"/>
</dbReference>
<dbReference type="GO" id="GO:0006420">
    <property type="term" value="P:arginyl-tRNA aminoacylation"/>
    <property type="evidence" value="ECO:0007669"/>
    <property type="project" value="UniProtKB-UniRule"/>
</dbReference>
<dbReference type="NCBIfam" id="TIGR00456">
    <property type="entry name" value="argS"/>
    <property type="match status" value="1"/>
</dbReference>
<comment type="similarity">
    <text evidence="2 11 12">Belongs to the class-I aminoacyl-tRNA synthetase family.</text>
</comment>
<evidence type="ECO:0000256" key="1">
    <source>
        <dbReference type="ARBA" id="ARBA00004496"/>
    </source>
</evidence>
<dbReference type="FunFam" id="3.40.50.620:FF:000116">
    <property type="entry name" value="Arginine--tRNA ligase"/>
    <property type="match status" value="1"/>
</dbReference>
<evidence type="ECO:0000256" key="7">
    <source>
        <dbReference type="ARBA" id="ARBA00022840"/>
    </source>
</evidence>
<keyword evidence="8 11" id="KW-0648">Protein biosynthesis</keyword>
<accession>A0A1F7VB61</accession>
<dbReference type="GO" id="GO:0005737">
    <property type="term" value="C:cytoplasm"/>
    <property type="evidence" value="ECO:0007669"/>
    <property type="project" value="UniProtKB-SubCell"/>
</dbReference>
<dbReference type="PANTHER" id="PTHR11956:SF5">
    <property type="entry name" value="ARGININE--TRNA LIGASE, CYTOPLASMIC"/>
    <property type="match status" value="1"/>
</dbReference>
<dbReference type="SUPFAM" id="SSF52374">
    <property type="entry name" value="Nucleotidylyl transferase"/>
    <property type="match status" value="1"/>
</dbReference>
<dbReference type="Pfam" id="PF05746">
    <property type="entry name" value="DALR_1"/>
    <property type="match status" value="1"/>
</dbReference>
<feature type="domain" description="Arginyl tRNA synthetase N-terminal" evidence="14">
    <location>
        <begin position="7"/>
        <end position="93"/>
    </location>
</feature>
<reference evidence="15 16" key="1">
    <citation type="journal article" date="2016" name="Nat. Commun.">
        <title>Thousands of microbial genomes shed light on interconnected biogeochemical processes in an aquifer system.</title>
        <authorList>
            <person name="Anantharaman K."/>
            <person name="Brown C.T."/>
            <person name="Hug L.A."/>
            <person name="Sharon I."/>
            <person name="Castelle C.J."/>
            <person name="Probst A.J."/>
            <person name="Thomas B.C."/>
            <person name="Singh A."/>
            <person name="Wilkins M.J."/>
            <person name="Karaoz U."/>
            <person name="Brodie E.L."/>
            <person name="Williams K.H."/>
            <person name="Hubbard S.S."/>
            <person name="Banfield J.F."/>
        </authorList>
    </citation>
    <scope>NUCLEOTIDE SEQUENCE [LARGE SCALE GENOMIC DNA]</scope>
</reference>
<evidence type="ECO:0000256" key="5">
    <source>
        <dbReference type="ARBA" id="ARBA00022598"/>
    </source>
</evidence>
<comment type="catalytic activity">
    <reaction evidence="10 11">
        <text>tRNA(Arg) + L-arginine + ATP = L-arginyl-tRNA(Arg) + AMP + diphosphate</text>
        <dbReference type="Rhea" id="RHEA:20301"/>
        <dbReference type="Rhea" id="RHEA-COMP:9658"/>
        <dbReference type="Rhea" id="RHEA-COMP:9673"/>
        <dbReference type="ChEBI" id="CHEBI:30616"/>
        <dbReference type="ChEBI" id="CHEBI:32682"/>
        <dbReference type="ChEBI" id="CHEBI:33019"/>
        <dbReference type="ChEBI" id="CHEBI:78442"/>
        <dbReference type="ChEBI" id="CHEBI:78513"/>
        <dbReference type="ChEBI" id="CHEBI:456215"/>
        <dbReference type="EC" id="6.1.1.19"/>
    </reaction>
</comment>
<evidence type="ECO:0000259" key="13">
    <source>
        <dbReference type="SMART" id="SM00836"/>
    </source>
</evidence>
<comment type="caution">
    <text evidence="15">The sequence shown here is derived from an EMBL/GenBank/DDBJ whole genome shotgun (WGS) entry which is preliminary data.</text>
</comment>
<evidence type="ECO:0000256" key="11">
    <source>
        <dbReference type="HAMAP-Rule" id="MF_00123"/>
    </source>
</evidence>
<dbReference type="SUPFAM" id="SSF47323">
    <property type="entry name" value="Anticodon-binding domain of a subclass of class I aminoacyl-tRNA synthetases"/>
    <property type="match status" value="1"/>
</dbReference>
<evidence type="ECO:0000256" key="4">
    <source>
        <dbReference type="ARBA" id="ARBA00022490"/>
    </source>
</evidence>
<keyword evidence="9 11" id="KW-0030">Aminoacyl-tRNA synthetase</keyword>
<protein>
    <recommendedName>
        <fullName evidence="11">Arginine--tRNA ligase</fullName>
        <ecNumber evidence="11">6.1.1.19</ecNumber>
    </recommendedName>
    <alternativeName>
        <fullName evidence="11">Arginyl-tRNA synthetase</fullName>
        <shortName evidence="11">ArgRS</shortName>
    </alternativeName>
</protein>
<evidence type="ECO:0000256" key="12">
    <source>
        <dbReference type="RuleBase" id="RU363038"/>
    </source>
</evidence>
<dbReference type="SMART" id="SM01016">
    <property type="entry name" value="Arg_tRNA_synt_N"/>
    <property type="match status" value="1"/>
</dbReference>
<keyword evidence="5 11" id="KW-0436">Ligase</keyword>
<dbReference type="PROSITE" id="PS00178">
    <property type="entry name" value="AA_TRNA_LIGASE_I"/>
    <property type="match status" value="1"/>
</dbReference>
<dbReference type="InterPro" id="IPR001278">
    <property type="entry name" value="Arg-tRNA-ligase"/>
</dbReference>
<dbReference type="InterPro" id="IPR001412">
    <property type="entry name" value="aa-tRNA-synth_I_CS"/>
</dbReference>
<dbReference type="InterPro" id="IPR009080">
    <property type="entry name" value="tRNAsynth_Ia_anticodon-bd"/>
</dbReference>
<dbReference type="SMART" id="SM00836">
    <property type="entry name" value="DALR_1"/>
    <property type="match status" value="1"/>
</dbReference>
<feature type="short sequence motif" description="'HIGH' region" evidence="11">
    <location>
        <begin position="129"/>
        <end position="139"/>
    </location>
</feature>
<dbReference type="Gene3D" id="3.40.50.620">
    <property type="entry name" value="HUPs"/>
    <property type="match status" value="1"/>
</dbReference>
<dbReference type="GO" id="GO:0004814">
    <property type="term" value="F:arginine-tRNA ligase activity"/>
    <property type="evidence" value="ECO:0007669"/>
    <property type="project" value="UniProtKB-UniRule"/>
</dbReference>
<comment type="subcellular location">
    <subcellularLocation>
        <location evidence="1 11">Cytoplasm</location>
    </subcellularLocation>
</comment>
<evidence type="ECO:0000256" key="8">
    <source>
        <dbReference type="ARBA" id="ARBA00022917"/>
    </source>
</evidence>
<evidence type="ECO:0000256" key="2">
    <source>
        <dbReference type="ARBA" id="ARBA00005594"/>
    </source>
</evidence>
<dbReference type="InterPro" id="IPR014729">
    <property type="entry name" value="Rossmann-like_a/b/a_fold"/>
</dbReference>
<evidence type="ECO:0000259" key="14">
    <source>
        <dbReference type="SMART" id="SM01016"/>
    </source>
</evidence>
<evidence type="ECO:0000313" key="16">
    <source>
        <dbReference type="Proteomes" id="UP000178264"/>
    </source>
</evidence>
<evidence type="ECO:0000256" key="10">
    <source>
        <dbReference type="ARBA" id="ARBA00049339"/>
    </source>
</evidence>
<dbReference type="FunFam" id="1.10.730.10:FF:000006">
    <property type="entry name" value="Arginyl-tRNA synthetase 2, mitochondrial"/>
    <property type="match status" value="1"/>
</dbReference>
<dbReference type="CDD" id="cd07956">
    <property type="entry name" value="Anticodon_Ia_Arg"/>
    <property type="match status" value="1"/>
</dbReference>
<dbReference type="Pfam" id="PF00750">
    <property type="entry name" value="tRNA-synt_1d"/>
    <property type="match status" value="1"/>
</dbReference>
<comment type="subunit">
    <text evidence="3 11">Monomer.</text>
</comment>
<dbReference type="CDD" id="cd00671">
    <property type="entry name" value="ArgRS_core"/>
    <property type="match status" value="1"/>
</dbReference>
<dbReference type="AlphaFoldDB" id="A0A1F7VB61"/>
<dbReference type="EMBL" id="MGER01000066">
    <property type="protein sequence ID" value="OGL87663.1"/>
    <property type="molecule type" value="Genomic_DNA"/>
</dbReference>
<dbReference type="PRINTS" id="PR01038">
    <property type="entry name" value="TRNASYNTHARG"/>
</dbReference>
<dbReference type="Gene3D" id="3.30.1360.70">
    <property type="entry name" value="Arginyl tRNA synthetase N-terminal domain"/>
    <property type="match status" value="1"/>
</dbReference>